<gene>
    <name evidence="9" type="ORF">EKJ_21480</name>
</gene>
<sequence>MPEAFSPTLLGWSDIALRMGAAFILPLAIGLERFLHRKPIDYRPFVIISLAACGLLIGAVELLHSYRGPQVQLDPTRVVEGVITGIGFIGAGAMFRQGNFVQGAGSAAAIWCAGAIGLICGMGEIWLAGLITLLVLALLLASRPFTEKWDPGSDTKAPE</sequence>
<evidence type="ECO:0000256" key="6">
    <source>
        <dbReference type="ARBA" id="ARBA00023136"/>
    </source>
</evidence>
<feature type="transmembrane region" description="Helical" evidence="7">
    <location>
        <begin position="108"/>
        <end position="141"/>
    </location>
</feature>
<dbReference type="InterPro" id="IPR049177">
    <property type="entry name" value="MgtC_SapB_SrpB_YhiD_N"/>
</dbReference>
<evidence type="ECO:0000259" key="8">
    <source>
        <dbReference type="Pfam" id="PF02308"/>
    </source>
</evidence>
<dbReference type="InterPro" id="IPR003416">
    <property type="entry name" value="MgtC/SapB/SrpB/YhiD_fam"/>
</dbReference>
<keyword evidence="4 7" id="KW-0812">Transmembrane</keyword>
<dbReference type="PRINTS" id="PR01837">
    <property type="entry name" value="MGTCSAPBPROT"/>
</dbReference>
<keyword evidence="5 7" id="KW-1133">Transmembrane helix</keyword>
<evidence type="ECO:0000256" key="4">
    <source>
        <dbReference type="ARBA" id="ARBA00022692"/>
    </source>
</evidence>
<dbReference type="GO" id="GO:0005886">
    <property type="term" value="C:plasma membrane"/>
    <property type="evidence" value="ECO:0007669"/>
    <property type="project" value="UniProtKB-SubCell"/>
</dbReference>
<comment type="subcellular location">
    <subcellularLocation>
        <location evidence="7">Cell inner membrane</location>
        <topology evidence="7">Multi-pass membrane protein</topology>
    </subcellularLocation>
    <subcellularLocation>
        <location evidence="1">Cell membrane</location>
        <topology evidence="1">Multi-pass membrane protein</topology>
    </subcellularLocation>
</comment>
<keyword evidence="7" id="KW-0997">Cell inner membrane</keyword>
<organism evidence="9 10">
    <name type="scientific">Qipengyuania flava</name>
    <dbReference type="NCBI Taxonomy" id="192812"/>
    <lineage>
        <taxon>Bacteria</taxon>
        <taxon>Pseudomonadati</taxon>
        <taxon>Pseudomonadota</taxon>
        <taxon>Alphaproteobacteria</taxon>
        <taxon>Sphingomonadales</taxon>
        <taxon>Erythrobacteraceae</taxon>
        <taxon>Qipengyuania</taxon>
    </lineage>
</organism>
<evidence type="ECO:0000256" key="5">
    <source>
        <dbReference type="ARBA" id="ARBA00022989"/>
    </source>
</evidence>
<dbReference type="RefSeq" id="WP_130586834.1">
    <property type="nucleotide sequence ID" value="NZ_AP019389.1"/>
</dbReference>
<dbReference type="Proteomes" id="UP000290057">
    <property type="component" value="Chromosome"/>
</dbReference>
<keyword evidence="10" id="KW-1185">Reference proteome</keyword>
<proteinExistence type="inferred from homology"/>
<evidence type="ECO:0000256" key="2">
    <source>
        <dbReference type="ARBA" id="ARBA00009298"/>
    </source>
</evidence>
<comment type="similarity">
    <text evidence="2 7">Belongs to the MgtC/SapB family.</text>
</comment>
<dbReference type="AlphaFoldDB" id="A0A3T1CJZ2"/>
<evidence type="ECO:0000256" key="3">
    <source>
        <dbReference type="ARBA" id="ARBA00022475"/>
    </source>
</evidence>
<feature type="transmembrane region" description="Helical" evidence="7">
    <location>
        <begin position="15"/>
        <end position="35"/>
    </location>
</feature>
<accession>A0A3T1CJZ2</accession>
<dbReference type="PANTHER" id="PTHR33778:SF1">
    <property type="entry name" value="MAGNESIUM TRANSPORTER YHID-RELATED"/>
    <property type="match status" value="1"/>
</dbReference>
<reference evidence="9 10" key="1">
    <citation type="submission" date="2019-01" db="EMBL/GenBank/DDBJ databases">
        <title>Complete genome sequence of Erythrobacter flavus KJ5.</title>
        <authorList>
            <person name="Kanesaki Y."/>
            <person name="Brotosudarmo T."/>
            <person name="Moriuchi R."/>
            <person name="Awai K."/>
        </authorList>
    </citation>
    <scope>NUCLEOTIDE SEQUENCE [LARGE SCALE GENOMIC DNA]</scope>
    <source>
        <strain evidence="9 10">KJ5</strain>
    </source>
</reference>
<feature type="domain" description="MgtC/SapB/SrpB/YhiD N-terminal" evidence="8">
    <location>
        <begin position="20"/>
        <end position="146"/>
    </location>
</feature>
<name>A0A3T1CJZ2_9SPHN</name>
<evidence type="ECO:0000313" key="10">
    <source>
        <dbReference type="Proteomes" id="UP000290057"/>
    </source>
</evidence>
<evidence type="ECO:0000256" key="7">
    <source>
        <dbReference type="RuleBase" id="RU365041"/>
    </source>
</evidence>
<protein>
    <recommendedName>
        <fullName evidence="7">Protein MgtC</fullName>
    </recommendedName>
</protein>
<evidence type="ECO:0000256" key="1">
    <source>
        <dbReference type="ARBA" id="ARBA00004651"/>
    </source>
</evidence>
<dbReference type="PANTHER" id="PTHR33778">
    <property type="entry name" value="PROTEIN MGTC"/>
    <property type="match status" value="1"/>
</dbReference>
<evidence type="ECO:0000313" key="9">
    <source>
        <dbReference type="EMBL" id="BBI21301.1"/>
    </source>
</evidence>
<feature type="transmembrane region" description="Helical" evidence="7">
    <location>
        <begin position="47"/>
        <end position="66"/>
    </location>
</feature>
<dbReference type="EMBL" id="AP019389">
    <property type="protein sequence ID" value="BBI21301.1"/>
    <property type="molecule type" value="Genomic_DNA"/>
</dbReference>
<keyword evidence="6 7" id="KW-0472">Membrane</keyword>
<keyword evidence="3" id="KW-1003">Cell membrane</keyword>
<dbReference type="Pfam" id="PF02308">
    <property type="entry name" value="MgtC"/>
    <property type="match status" value="1"/>
</dbReference>
<feature type="transmembrane region" description="Helical" evidence="7">
    <location>
        <begin position="78"/>
        <end position="96"/>
    </location>
</feature>